<keyword evidence="12" id="KW-1185">Reference proteome</keyword>
<evidence type="ECO:0000313" key="13">
    <source>
        <dbReference type="RefSeq" id="XP_013764258.1"/>
    </source>
</evidence>
<evidence type="ECO:0000256" key="7">
    <source>
        <dbReference type="ARBA" id="ARBA00023286"/>
    </source>
</evidence>
<keyword evidence="6 10" id="KW-0472">Membrane</keyword>
<keyword evidence="2" id="KW-0813">Transport</keyword>
<evidence type="ECO:0000256" key="10">
    <source>
        <dbReference type="SAM" id="Phobius"/>
    </source>
</evidence>
<keyword evidence="8" id="KW-0407">Ion channel</keyword>
<dbReference type="Gene3D" id="1.20.5.300">
    <property type="match status" value="1"/>
</dbReference>
<organism evidence="12 13">
    <name type="scientific">Pundamilia nyererei</name>
    <dbReference type="NCBI Taxonomy" id="303518"/>
    <lineage>
        <taxon>Eukaryota</taxon>
        <taxon>Metazoa</taxon>
        <taxon>Chordata</taxon>
        <taxon>Craniata</taxon>
        <taxon>Vertebrata</taxon>
        <taxon>Euteleostomi</taxon>
        <taxon>Actinopterygii</taxon>
        <taxon>Neopterygii</taxon>
        <taxon>Teleostei</taxon>
        <taxon>Neoteleostei</taxon>
        <taxon>Acanthomorphata</taxon>
        <taxon>Ovalentaria</taxon>
        <taxon>Cichlomorphae</taxon>
        <taxon>Cichliformes</taxon>
        <taxon>Cichlidae</taxon>
        <taxon>African cichlids</taxon>
        <taxon>Pseudocrenilabrinae</taxon>
        <taxon>Haplochromini</taxon>
        <taxon>Pundamilia</taxon>
    </lineage>
</organism>
<evidence type="ECO:0000259" key="11">
    <source>
        <dbReference type="Pfam" id="PF00520"/>
    </source>
</evidence>
<feature type="region of interest" description="Disordered" evidence="9">
    <location>
        <begin position="592"/>
        <end position="644"/>
    </location>
</feature>
<comment type="subcellular location">
    <subcellularLocation>
        <location evidence="1">Membrane</location>
        <topology evidence="1">Multi-pass membrane protein</topology>
    </subcellularLocation>
</comment>
<dbReference type="GO" id="GO:0005886">
    <property type="term" value="C:plasma membrane"/>
    <property type="evidence" value="ECO:0007669"/>
    <property type="project" value="TreeGrafter"/>
</dbReference>
<dbReference type="GO" id="GO:0044877">
    <property type="term" value="F:protein-containing complex binding"/>
    <property type="evidence" value="ECO:0007669"/>
    <property type="project" value="TreeGrafter"/>
</dbReference>
<dbReference type="InterPro" id="IPR014710">
    <property type="entry name" value="RmlC-like_jellyroll"/>
</dbReference>
<dbReference type="FunFam" id="1.10.287.630:FF:000001">
    <property type="entry name" value="Cyclic nucleotide-gated channel alpha 3"/>
    <property type="match status" value="1"/>
</dbReference>
<proteinExistence type="predicted"/>
<feature type="transmembrane region" description="Helical" evidence="10">
    <location>
        <begin position="147"/>
        <end position="167"/>
    </location>
</feature>
<evidence type="ECO:0000313" key="12">
    <source>
        <dbReference type="Proteomes" id="UP000695023"/>
    </source>
</evidence>
<evidence type="ECO:0000256" key="4">
    <source>
        <dbReference type="ARBA" id="ARBA00022989"/>
    </source>
</evidence>
<feature type="transmembrane region" description="Helical" evidence="10">
    <location>
        <begin position="286"/>
        <end position="304"/>
    </location>
</feature>
<dbReference type="InterPro" id="IPR050866">
    <property type="entry name" value="CNG_cation_channel"/>
</dbReference>
<dbReference type="GO" id="GO:0005223">
    <property type="term" value="F:intracellularly cGMP-activated cation channel activity"/>
    <property type="evidence" value="ECO:0007669"/>
    <property type="project" value="TreeGrafter"/>
</dbReference>
<dbReference type="Proteomes" id="UP000695023">
    <property type="component" value="Unplaced"/>
</dbReference>
<feature type="transmembrane region" description="Helical" evidence="10">
    <location>
        <begin position="560"/>
        <end position="581"/>
    </location>
</feature>
<evidence type="ECO:0000256" key="6">
    <source>
        <dbReference type="ARBA" id="ARBA00023136"/>
    </source>
</evidence>
<dbReference type="Gene3D" id="1.10.287.630">
    <property type="entry name" value="Helix hairpin bin"/>
    <property type="match status" value="1"/>
</dbReference>
<feature type="domain" description="Ion transport" evidence="11">
    <location>
        <begin position="147"/>
        <end position="389"/>
    </location>
</feature>
<dbReference type="Gene3D" id="2.60.120.10">
    <property type="entry name" value="Jelly Rolls"/>
    <property type="match status" value="1"/>
</dbReference>
<feature type="compositionally biased region" description="Basic and acidic residues" evidence="9">
    <location>
        <begin position="613"/>
        <end position="627"/>
    </location>
</feature>
<accession>A0A9Y6J6I1</accession>
<evidence type="ECO:0000256" key="9">
    <source>
        <dbReference type="SAM" id="MobiDB-lite"/>
    </source>
</evidence>
<dbReference type="SUPFAM" id="SSF81324">
    <property type="entry name" value="Voltage-gated potassium channels"/>
    <property type="match status" value="1"/>
</dbReference>
<evidence type="ECO:0000256" key="2">
    <source>
        <dbReference type="ARBA" id="ARBA00022448"/>
    </source>
</evidence>
<dbReference type="GeneID" id="102211612"/>
<feature type="transmembrane region" description="Helical" evidence="10">
    <location>
        <begin position="358"/>
        <end position="380"/>
    </location>
</feature>
<keyword evidence="3 10" id="KW-0812">Transmembrane</keyword>
<keyword evidence="5" id="KW-0406">Ion transport</keyword>
<dbReference type="PANTHER" id="PTHR45638">
    <property type="entry name" value="CYCLIC NUCLEOTIDE-GATED CATION CHANNEL SUBUNIT A"/>
    <property type="match status" value="1"/>
</dbReference>
<keyword evidence="4 10" id="KW-1133">Transmembrane helix</keyword>
<evidence type="ECO:0000256" key="5">
    <source>
        <dbReference type="ARBA" id="ARBA00023065"/>
    </source>
</evidence>
<protein>
    <submittedName>
        <fullName evidence="13">Cyclic nucleotide-gated cation channel-like</fullName>
    </submittedName>
</protein>
<dbReference type="GO" id="GO:0005222">
    <property type="term" value="F:intracellularly cAMP-activated cation channel activity"/>
    <property type="evidence" value="ECO:0007669"/>
    <property type="project" value="TreeGrafter"/>
</dbReference>
<dbReference type="InterPro" id="IPR005821">
    <property type="entry name" value="Ion_trans_dom"/>
</dbReference>
<dbReference type="RefSeq" id="XP_013764258.1">
    <property type="nucleotide sequence ID" value="XM_013908804.1"/>
</dbReference>
<evidence type="ECO:0000256" key="1">
    <source>
        <dbReference type="ARBA" id="ARBA00004141"/>
    </source>
</evidence>
<dbReference type="GO" id="GO:0030553">
    <property type="term" value="F:cGMP binding"/>
    <property type="evidence" value="ECO:0007669"/>
    <property type="project" value="TreeGrafter"/>
</dbReference>
<dbReference type="AlphaFoldDB" id="A0A9Y6J6I1"/>
<evidence type="ECO:0000256" key="8">
    <source>
        <dbReference type="ARBA" id="ARBA00023303"/>
    </source>
</evidence>
<dbReference type="PANTHER" id="PTHR45638:SF3">
    <property type="entry name" value="CYCLIC NUCLEOTIDE-GATED OLFACTORY CHANNEL"/>
    <property type="match status" value="1"/>
</dbReference>
<keyword evidence="7" id="KW-1071">Ligand-gated ion channel</keyword>
<dbReference type="InterPro" id="IPR018490">
    <property type="entry name" value="cNMP-bd_dom_sf"/>
</dbReference>
<dbReference type="Pfam" id="PF00520">
    <property type="entry name" value="Ion_trans"/>
    <property type="match status" value="1"/>
</dbReference>
<dbReference type="FunFam" id="1.10.287.70:FF:000030">
    <property type="entry name" value="Cyclic nucleotide-gated channel alpha 3"/>
    <property type="match status" value="1"/>
</dbReference>
<sequence length="644" mass="74168">MTGLVQDSHRLSVKTWTEEESDRAESTLSRGQSICDDTSSELQQMAAIDRRDAGSQNSFRARGALSRIVSMVMTLREWAQKSLAEETERPDSFLERFRGPANMDIQAPPSRFSHSRTGSDADHEIRRSRRTRKKCNIVVLSPSDDAYYYWLMVIGAAAFYNWTLLVARACFDELQMRNVLIWQVLDYTCDGVYILDIAVRLHTGFLDQGLMIKDVRRLRETYIRTLQCQFDICSILPTDLLYLIVGIGYTPLLRFNRLLRLPRLFEFFERTETRTGYPNAFRICKLILYILVIIHWNACGYYSFSKILGLGSDSWVYPNASDPEFGTLSRSYIYCLYWSTMTLTTIGETPPPVRDEEYLFLIFDFLVGVLIFASIVGNVGSMISNMNATRATFQTRVDGLKHYMHFRHVSKVLEQRVIRWFDYLWTNQKTIDEQEVLKSLPNKLRAEIAINVHLDTLKKVRIFQDCEAGLLVELVLKLRPQVFSPGDYICRKTCLARLQSEFNSSQLRLKQRITALESSIPTAATGSGFLSDADGNESISGGDSPSIIETLILATFQRPWLWGLYVFVVGLPIVLFISFMWPDKRFGPPDQPYYYKKSDEDQSDDLELSPPRKSIEKDSCTRARTSEQETQQTHKNLLRRKAKE</sequence>
<dbReference type="Gene3D" id="1.10.287.70">
    <property type="match status" value="1"/>
</dbReference>
<gene>
    <name evidence="13" type="primary">LOC102211612</name>
</gene>
<reference evidence="13" key="1">
    <citation type="submission" date="2025-08" db="UniProtKB">
        <authorList>
            <consortium name="RefSeq"/>
        </authorList>
    </citation>
    <scope>IDENTIFICATION</scope>
</reference>
<name>A0A9Y6J6I1_9CICH</name>
<evidence type="ECO:0000256" key="3">
    <source>
        <dbReference type="ARBA" id="ARBA00022692"/>
    </source>
</evidence>
<dbReference type="GO" id="GO:0017071">
    <property type="term" value="C:intracellular cyclic nucleotide activated cation channel complex"/>
    <property type="evidence" value="ECO:0007669"/>
    <property type="project" value="TreeGrafter"/>
</dbReference>
<dbReference type="SUPFAM" id="SSF51206">
    <property type="entry name" value="cAMP-binding domain-like"/>
    <property type="match status" value="1"/>
</dbReference>